<evidence type="ECO:0000313" key="2">
    <source>
        <dbReference type="Proteomes" id="UP001062846"/>
    </source>
</evidence>
<organism evidence="1 2">
    <name type="scientific">Rhododendron molle</name>
    <name type="common">Chinese azalea</name>
    <name type="synonym">Azalea mollis</name>
    <dbReference type="NCBI Taxonomy" id="49168"/>
    <lineage>
        <taxon>Eukaryota</taxon>
        <taxon>Viridiplantae</taxon>
        <taxon>Streptophyta</taxon>
        <taxon>Embryophyta</taxon>
        <taxon>Tracheophyta</taxon>
        <taxon>Spermatophyta</taxon>
        <taxon>Magnoliopsida</taxon>
        <taxon>eudicotyledons</taxon>
        <taxon>Gunneridae</taxon>
        <taxon>Pentapetalae</taxon>
        <taxon>asterids</taxon>
        <taxon>Ericales</taxon>
        <taxon>Ericaceae</taxon>
        <taxon>Ericoideae</taxon>
        <taxon>Rhodoreae</taxon>
        <taxon>Rhododendron</taxon>
    </lineage>
</organism>
<keyword evidence="2" id="KW-1185">Reference proteome</keyword>
<accession>A0ACC0MV89</accession>
<sequence>MRRLPTKIVGCVRLQFPAISGKHFRKKCNHYPYSLFSHSNHYSFIQSLPIFSSNHYPYFSLYLSPIITLFPIIIPIFLSNHYSNNHF</sequence>
<comment type="caution">
    <text evidence="1">The sequence shown here is derived from an EMBL/GenBank/DDBJ whole genome shotgun (WGS) entry which is preliminary data.</text>
</comment>
<gene>
    <name evidence="1" type="ORF">RHMOL_Rhmol08G0305800</name>
</gene>
<proteinExistence type="predicted"/>
<protein>
    <submittedName>
        <fullName evidence="1">Uncharacterized protein</fullName>
    </submittedName>
</protein>
<evidence type="ECO:0000313" key="1">
    <source>
        <dbReference type="EMBL" id="KAI8544549.1"/>
    </source>
</evidence>
<dbReference type="EMBL" id="CM046395">
    <property type="protein sequence ID" value="KAI8544549.1"/>
    <property type="molecule type" value="Genomic_DNA"/>
</dbReference>
<reference evidence="1" key="1">
    <citation type="submission" date="2022-02" db="EMBL/GenBank/DDBJ databases">
        <title>Plant Genome Project.</title>
        <authorList>
            <person name="Zhang R.-G."/>
        </authorList>
    </citation>
    <scope>NUCLEOTIDE SEQUENCE</scope>
    <source>
        <strain evidence="1">AT1</strain>
    </source>
</reference>
<dbReference type="Proteomes" id="UP001062846">
    <property type="component" value="Chromosome 8"/>
</dbReference>
<name>A0ACC0MV89_RHOML</name>